<accession>A0A8X6WTE1</accession>
<comment type="caution">
    <text evidence="1">The sequence shown here is derived from an EMBL/GenBank/DDBJ whole genome shotgun (WGS) entry which is preliminary data.</text>
</comment>
<organism evidence="1 2">
    <name type="scientific">Trichonephila inaurata madagascariensis</name>
    <dbReference type="NCBI Taxonomy" id="2747483"/>
    <lineage>
        <taxon>Eukaryota</taxon>
        <taxon>Metazoa</taxon>
        <taxon>Ecdysozoa</taxon>
        <taxon>Arthropoda</taxon>
        <taxon>Chelicerata</taxon>
        <taxon>Arachnida</taxon>
        <taxon>Araneae</taxon>
        <taxon>Araneomorphae</taxon>
        <taxon>Entelegynae</taxon>
        <taxon>Araneoidea</taxon>
        <taxon>Nephilidae</taxon>
        <taxon>Trichonephila</taxon>
        <taxon>Trichonephila inaurata</taxon>
    </lineage>
</organism>
<reference evidence="1" key="1">
    <citation type="submission" date="2020-08" db="EMBL/GenBank/DDBJ databases">
        <title>Multicomponent nature underlies the extraordinary mechanical properties of spider dragline silk.</title>
        <authorList>
            <person name="Kono N."/>
            <person name="Nakamura H."/>
            <person name="Mori M."/>
            <person name="Yoshida Y."/>
            <person name="Ohtoshi R."/>
            <person name="Malay A.D."/>
            <person name="Moran D.A.P."/>
            <person name="Tomita M."/>
            <person name="Numata K."/>
            <person name="Arakawa K."/>
        </authorList>
    </citation>
    <scope>NUCLEOTIDE SEQUENCE</scope>
</reference>
<dbReference type="Gene3D" id="3.30.420.10">
    <property type="entry name" value="Ribonuclease H-like superfamily/Ribonuclease H"/>
    <property type="match status" value="1"/>
</dbReference>
<dbReference type="EMBL" id="BMAV01002230">
    <property type="protein sequence ID" value="GFY41018.1"/>
    <property type="molecule type" value="Genomic_DNA"/>
</dbReference>
<gene>
    <name evidence="1" type="ORF">TNIN_123691</name>
</gene>
<evidence type="ECO:0000313" key="2">
    <source>
        <dbReference type="Proteomes" id="UP000886998"/>
    </source>
</evidence>
<name>A0A8X6WTE1_9ARAC</name>
<keyword evidence="2" id="KW-1185">Reference proteome</keyword>
<dbReference type="InterPro" id="IPR036397">
    <property type="entry name" value="RNaseH_sf"/>
</dbReference>
<evidence type="ECO:0000313" key="1">
    <source>
        <dbReference type="EMBL" id="GFY41018.1"/>
    </source>
</evidence>
<dbReference type="Proteomes" id="UP000886998">
    <property type="component" value="Unassembled WGS sequence"/>
</dbReference>
<protein>
    <submittedName>
        <fullName evidence="1">Uncharacterized protein</fullName>
    </submittedName>
</protein>
<dbReference type="AlphaFoldDB" id="A0A8X6WTE1"/>
<proteinExistence type="predicted"/>
<sequence>MLTSHWSLYLPQIKVINNILTVVDAFTKFTWLYPVKTKSAENALERKLQTENLWQPQELSLTEVQRSLQNYSTTTVLKKIFNIYK</sequence>
<dbReference type="OrthoDB" id="4369127at2759"/>
<dbReference type="GO" id="GO:0003676">
    <property type="term" value="F:nucleic acid binding"/>
    <property type="evidence" value="ECO:0007669"/>
    <property type="project" value="InterPro"/>
</dbReference>